<evidence type="ECO:0000256" key="2">
    <source>
        <dbReference type="ARBA" id="ARBA00012438"/>
    </source>
</evidence>
<feature type="region of interest" description="Disordered" evidence="6">
    <location>
        <begin position="1"/>
        <end position="42"/>
    </location>
</feature>
<dbReference type="InterPro" id="IPR050351">
    <property type="entry name" value="BphY/WalK/GraS-like"/>
</dbReference>
<dbReference type="PANTHER" id="PTHR42878:SF15">
    <property type="entry name" value="BACTERIOPHYTOCHROME"/>
    <property type="match status" value="1"/>
</dbReference>
<dbReference type="PROSITE" id="PS50109">
    <property type="entry name" value="HIS_KIN"/>
    <property type="match status" value="1"/>
</dbReference>
<evidence type="ECO:0000256" key="1">
    <source>
        <dbReference type="ARBA" id="ARBA00000085"/>
    </source>
</evidence>
<keyword evidence="9" id="KW-1185">Reference proteome</keyword>
<dbReference type="GO" id="GO:0000156">
    <property type="term" value="F:phosphorelay response regulator activity"/>
    <property type="evidence" value="ECO:0007669"/>
    <property type="project" value="TreeGrafter"/>
</dbReference>
<dbReference type="GO" id="GO:0000155">
    <property type="term" value="F:phosphorelay sensor kinase activity"/>
    <property type="evidence" value="ECO:0007669"/>
    <property type="project" value="InterPro"/>
</dbReference>
<dbReference type="SUPFAM" id="SSF47384">
    <property type="entry name" value="Homodimeric domain of signal transducing histidine kinase"/>
    <property type="match status" value="1"/>
</dbReference>
<keyword evidence="5 8" id="KW-0418">Kinase</keyword>
<evidence type="ECO:0000256" key="5">
    <source>
        <dbReference type="ARBA" id="ARBA00022777"/>
    </source>
</evidence>
<evidence type="ECO:0000313" key="8">
    <source>
        <dbReference type="EMBL" id="TGU72497.1"/>
    </source>
</evidence>
<dbReference type="PANTHER" id="PTHR42878">
    <property type="entry name" value="TWO-COMPONENT HISTIDINE KINASE"/>
    <property type="match status" value="1"/>
</dbReference>
<dbReference type="EMBL" id="SRSC01000002">
    <property type="protein sequence ID" value="TGU72497.1"/>
    <property type="molecule type" value="Genomic_DNA"/>
</dbReference>
<dbReference type="InterPro" id="IPR005467">
    <property type="entry name" value="His_kinase_dom"/>
</dbReference>
<evidence type="ECO:0000256" key="3">
    <source>
        <dbReference type="ARBA" id="ARBA00022553"/>
    </source>
</evidence>
<dbReference type="RefSeq" id="WP_135869974.1">
    <property type="nucleotide sequence ID" value="NZ_SRSC01000002.1"/>
</dbReference>
<dbReference type="GO" id="GO:0030295">
    <property type="term" value="F:protein kinase activator activity"/>
    <property type="evidence" value="ECO:0007669"/>
    <property type="project" value="TreeGrafter"/>
</dbReference>
<feature type="domain" description="Histidine kinase" evidence="7">
    <location>
        <begin position="93"/>
        <end position="305"/>
    </location>
</feature>
<feature type="compositionally biased region" description="Basic and acidic residues" evidence="6">
    <location>
        <begin position="25"/>
        <end position="42"/>
    </location>
</feature>
<dbReference type="Pfam" id="PF02518">
    <property type="entry name" value="HATPase_c"/>
    <property type="match status" value="1"/>
</dbReference>
<dbReference type="Pfam" id="PF00512">
    <property type="entry name" value="HisKA"/>
    <property type="match status" value="1"/>
</dbReference>
<evidence type="ECO:0000256" key="6">
    <source>
        <dbReference type="SAM" id="MobiDB-lite"/>
    </source>
</evidence>
<protein>
    <recommendedName>
        <fullName evidence="2">histidine kinase</fullName>
        <ecNumber evidence="2">2.7.13.3</ecNumber>
    </recommendedName>
</protein>
<dbReference type="InterPro" id="IPR036890">
    <property type="entry name" value="HATPase_C_sf"/>
</dbReference>
<dbReference type="SUPFAM" id="SSF55874">
    <property type="entry name" value="ATPase domain of HSP90 chaperone/DNA topoisomerase II/histidine kinase"/>
    <property type="match status" value="1"/>
</dbReference>
<dbReference type="Gene3D" id="3.30.565.10">
    <property type="entry name" value="Histidine kinase-like ATPase, C-terminal domain"/>
    <property type="match status" value="1"/>
</dbReference>
<keyword evidence="3" id="KW-0597">Phosphoprotein</keyword>
<dbReference type="SMART" id="SM00388">
    <property type="entry name" value="HisKA"/>
    <property type="match status" value="1"/>
</dbReference>
<comment type="catalytic activity">
    <reaction evidence="1">
        <text>ATP + protein L-histidine = ADP + protein N-phospho-L-histidine.</text>
        <dbReference type="EC" id="2.7.13.3"/>
    </reaction>
</comment>
<sequence>MAGPKSVVDEHGKHGTTAAAAAEPVAKRDTGHETRGNSEELELRLGQVEAKLKQEQAARAEAERELGRLHDETVRLKASLDNVSRELESLSYSISHDLRAPVRHMIGFSNALQEDFGDKLEPTALSYLDCIVRAGRKMENLVEALLGLSRIGRQEMTLLNLDLTQMATSHAATLKEADPARKAEFKIQEHLHAHGDAVLMRAVLEQLLGNAWKFTVRKDPAIIEVGSKEEGGERVFFVRDNGVGFDMRFADRLFSPFQRMHREEDFPGLGVGLATVQRIVHRHGGRVWVEAQPDVGASFYFTITT</sequence>
<gene>
    <name evidence="8" type="ORF">E4633_09335</name>
</gene>
<comment type="caution">
    <text evidence="8">The sequence shown here is derived from an EMBL/GenBank/DDBJ whole genome shotgun (WGS) entry which is preliminary data.</text>
</comment>
<evidence type="ECO:0000259" key="7">
    <source>
        <dbReference type="PROSITE" id="PS50109"/>
    </source>
</evidence>
<dbReference type="Proteomes" id="UP000306416">
    <property type="component" value="Unassembled WGS sequence"/>
</dbReference>
<organism evidence="8 9">
    <name type="scientific">Geomonas terrae</name>
    <dbReference type="NCBI Taxonomy" id="2562681"/>
    <lineage>
        <taxon>Bacteria</taxon>
        <taxon>Pseudomonadati</taxon>
        <taxon>Thermodesulfobacteriota</taxon>
        <taxon>Desulfuromonadia</taxon>
        <taxon>Geobacterales</taxon>
        <taxon>Geobacteraceae</taxon>
        <taxon>Geomonas</taxon>
    </lineage>
</organism>
<dbReference type="InterPro" id="IPR036097">
    <property type="entry name" value="HisK_dim/P_sf"/>
</dbReference>
<keyword evidence="4" id="KW-0808">Transferase</keyword>
<accession>A0A4S1CG38</accession>
<dbReference type="PRINTS" id="PR00344">
    <property type="entry name" value="BCTRLSENSOR"/>
</dbReference>
<proteinExistence type="predicted"/>
<dbReference type="Gene3D" id="1.10.287.130">
    <property type="match status" value="1"/>
</dbReference>
<dbReference type="InterPro" id="IPR004358">
    <property type="entry name" value="Sig_transdc_His_kin-like_C"/>
</dbReference>
<evidence type="ECO:0000256" key="4">
    <source>
        <dbReference type="ARBA" id="ARBA00022679"/>
    </source>
</evidence>
<evidence type="ECO:0000313" key="9">
    <source>
        <dbReference type="Proteomes" id="UP000306416"/>
    </source>
</evidence>
<dbReference type="AlphaFoldDB" id="A0A4S1CG38"/>
<dbReference type="SMART" id="SM00387">
    <property type="entry name" value="HATPase_c"/>
    <property type="match status" value="1"/>
</dbReference>
<dbReference type="InterPro" id="IPR003594">
    <property type="entry name" value="HATPase_dom"/>
</dbReference>
<dbReference type="InterPro" id="IPR003661">
    <property type="entry name" value="HisK_dim/P_dom"/>
</dbReference>
<dbReference type="CDD" id="cd00082">
    <property type="entry name" value="HisKA"/>
    <property type="match status" value="1"/>
</dbReference>
<dbReference type="FunFam" id="3.30.565.10:FF:000006">
    <property type="entry name" value="Sensor histidine kinase WalK"/>
    <property type="match status" value="1"/>
</dbReference>
<dbReference type="GO" id="GO:0007234">
    <property type="term" value="P:osmosensory signaling via phosphorelay pathway"/>
    <property type="evidence" value="ECO:0007669"/>
    <property type="project" value="TreeGrafter"/>
</dbReference>
<reference evidence="8 9" key="1">
    <citation type="submission" date="2019-04" db="EMBL/GenBank/DDBJ databases">
        <title>Geobacter oryzae sp. nov., ferric-reducing bacteria isolated from paddy soil.</title>
        <authorList>
            <person name="Xu Z."/>
            <person name="Masuda Y."/>
            <person name="Itoh H."/>
            <person name="Senoo K."/>
        </authorList>
    </citation>
    <scope>NUCLEOTIDE SEQUENCE [LARGE SCALE GENOMIC DNA]</scope>
    <source>
        <strain evidence="8 9">Red111</strain>
    </source>
</reference>
<name>A0A4S1CG38_9BACT</name>
<dbReference type="EC" id="2.7.13.3" evidence="2"/>